<feature type="region of interest" description="Disordered" evidence="1">
    <location>
        <begin position="1"/>
        <end position="27"/>
    </location>
</feature>
<reference evidence="2 3" key="1">
    <citation type="journal article" date="2024" name="Ann. Entomol. Soc. Am.">
        <title>Genomic analyses of the southern and eastern yellowjacket wasps (Hymenoptera: Vespidae) reveal evolutionary signatures of social life.</title>
        <authorList>
            <person name="Catto M.A."/>
            <person name="Caine P.B."/>
            <person name="Orr S.E."/>
            <person name="Hunt B.G."/>
            <person name="Goodisman M.A.D."/>
        </authorList>
    </citation>
    <scope>NUCLEOTIDE SEQUENCE [LARGE SCALE GENOMIC DNA]</scope>
    <source>
        <strain evidence="2">232</strain>
        <tissue evidence="2">Head and thorax</tissue>
    </source>
</reference>
<evidence type="ECO:0000313" key="2">
    <source>
        <dbReference type="EMBL" id="KAL2746461.1"/>
    </source>
</evidence>
<organism evidence="2 3">
    <name type="scientific">Vespula maculifrons</name>
    <name type="common">Eastern yellow jacket</name>
    <name type="synonym">Wasp</name>
    <dbReference type="NCBI Taxonomy" id="7453"/>
    <lineage>
        <taxon>Eukaryota</taxon>
        <taxon>Metazoa</taxon>
        <taxon>Ecdysozoa</taxon>
        <taxon>Arthropoda</taxon>
        <taxon>Hexapoda</taxon>
        <taxon>Insecta</taxon>
        <taxon>Pterygota</taxon>
        <taxon>Neoptera</taxon>
        <taxon>Endopterygota</taxon>
        <taxon>Hymenoptera</taxon>
        <taxon>Apocrita</taxon>
        <taxon>Aculeata</taxon>
        <taxon>Vespoidea</taxon>
        <taxon>Vespidae</taxon>
        <taxon>Vespinae</taxon>
        <taxon>Vespula</taxon>
    </lineage>
</organism>
<proteinExistence type="predicted"/>
<evidence type="ECO:0000256" key="1">
    <source>
        <dbReference type="SAM" id="MobiDB-lite"/>
    </source>
</evidence>
<name>A0ABD2CN65_VESMC</name>
<accession>A0ABD2CN65</accession>
<feature type="compositionally biased region" description="Basic residues" evidence="1">
    <location>
        <begin position="18"/>
        <end position="27"/>
    </location>
</feature>
<comment type="caution">
    <text evidence="2">The sequence shown here is derived from an EMBL/GenBank/DDBJ whole genome shotgun (WGS) entry which is preliminary data.</text>
</comment>
<dbReference type="EMBL" id="JAYRBN010000037">
    <property type="protein sequence ID" value="KAL2746461.1"/>
    <property type="molecule type" value="Genomic_DNA"/>
</dbReference>
<evidence type="ECO:0000313" key="3">
    <source>
        <dbReference type="Proteomes" id="UP001607303"/>
    </source>
</evidence>
<gene>
    <name evidence="2" type="ORF">V1477_004831</name>
</gene>
<keyword evidence="3" id="KW-1185">Reference proteome</keyword>
<dbReference type="Proteomes" id="UP001607303">
    <property type="component" value="Unassembled WGS sequence"/>
</dbReference>
<dbReference type="AlphaFoldDB" id="A0ABD2CN65"/>
<sequence length="90" mass="10601">MSKLVENYTSSIRESKNKNKKKRPRHAYHTGVIRMSFSIMYESMQAWQTSKCNDKACTKSDVHPAIDYWIVTGIMISSSNKKFRTRIRMH</sequence>
<protein>
    <submittedName>
        <fullName evidence="2">Uncharacterized protein</fullName>
    </submittedName>
</protein>